<protein>
    <submittedName>
        <fullName evidence="4">Protein sel-1 homolog 1</fullName>
    </submittedName>
</protein>
<dbReference type="OrthoDB" id="27934at2759"/>
<dbReference type="Gene3D" id="1.25.40.10">
    <property type="entry name" value="Tetratricopeptide repeat domain"/>
    <property type="match status" value="3"/>
</dbReference>
<name>A0A6P6RR37_9EIME</name>
<organism evidence="3 4">
    <name type="scientific">Cyclospora cayetanensis</name>
    <dbReference type="NCBI Taxonomy" id="88456"/>
    <lineage>
        <taxon>Eukaryota</taxon>
        <taxon>Sar</taxon>
        <taxon>Alveolata</taxon>
        <taxon>Apicomplexa</taxon>
        <taxon>Conoidasida</taxon>
        <taxon>Coccidia</taxon>
        <taxon>Eucoccidiorida</taxon>
        <taxon>Eimeriorina</taxon>
        <taxon>Eimeriidae</taxon>
        <taxon>Cyclospora</taxon>
    </lineage>
</organism>
<dbReference type="Pfam" id="PF08238">
    <property type="entry name" value="Sel1"/>
    <property type="match status" value="6"/>
</dbReference>
<dbReference type="GO" id="GO:0036503">
    <property type="term" value="P:ERAD pathway"/>
    <property type="evidence" value="ECO:0007669"/>
    <property type="project" value="TreeGrafter"/>
</dbReference>
<dbReference type="Proteomes" id="UP000515125">
    <property type="component" value="Unplaced"/>
</dbReference>
<reference evidence="4" key="1">
    <citation type="submission" date="2025-08" db="UniProtKB">
        <authorList>
            <consortium name="RefSeq"/>
        </authorList>
    </citation>
    <scope>IDENTIFICATION</scope>
</reference>
<dbReference type="InterPro" id="IPR011990">
    <property type="entry name" value="TPR-like_helical_dom_sf"/>
</dbReference>
<keyword evidence="3" id="KW-1185">Reference proteome</keyword>
<feature type="compositionally biased region" description="Polar residues" evidence="2">
    <location>
        <begin position="500"/>
        <end position="511"/>
    </location>
</feature>
<dbReference type="InterPro" id="IPR006597">
    <property type="entry name" value="Sel1-like"/>
</dbReference>
<evidence type="ECO:0000256" key="2">
    <source>
        <dbReference type="SAM" id="MobiDB-lite"/>
    </source>
</evidence>
<dbReference type="PANTHER" id="PTHR11102:SF147">
    <property type="entry name" value="SEL1L ADAPTOR SUBUNIT OF ERAD E3 UBIQUITIN LIGASE"/>
    <property type="match status" value="1"/>
</dbReference>
<comment type="similarity">
    <text evidence="1">Belongs to the sel-1 family.</text>
</comment>
<gene>
    <name evidence="4" type="primary">LOC34620562</name>
</gene>
<evidence type="ECO:0000313" key="4">
    <source>
        <dbReference type="RefSeq" id="XP_026190034.1"/>
    </source>
</evidence>
<feature type="region of interest" description="Disordered" evidence="2">
    <location>
        <begin position="26"/>
        <end position="65"/>
    </location>
</feature>
<dbReference type="RefSeq" id="XP_026190034.1">
    <property type="nucleotide sequence ID" value="XM_026334249.1"/>
</dbReference>
<dbReference type="SMART" id="SM00671">
    <property type="entry name" value="SEL1"/>
    <property type="match status" value="5"/>
</dbReference>
<dbReference type="GO" id="GO:0005789">
    <property type="term" value="C:endoplasmic reticulum membrane"/>
    <property type="evidence" value="ECO:0007669"/>
    <property type="project" value="TreeGrafter"/>
</dbReference>
<dbReference type="AlphaFoldDB" id="A0A6P6RR37"/>
<dbReference type="InterPro" id="IPR050767">
    <property type="entry name" value="Sel1_AlgK"/>
</dbReference>
<sequence length="596" mass="64121">MCSDCCASPFFALTILRPPLLPTEARQAEAPSAATGPADVFGKRDACSDGGSSSSTPHPSPARQQKLSDALDIKFGERGQQRDPHKAVAMLEDLVKEISTDSVAAQALCELGDLHLSGIPSRLALRRDTAAAVRYFAASAALGYGPALHALGFAHATGVGGVQRNDKVATQLQLLGALTGYVPSLQSTAFRRRLPTLPYVSVALQQVAETVGEQQLRNPLIPLLPLPPSVRFSEHTKTERREQQNAQRQQDDVLQYWEAQAKNDDPVASYELAKLLEQQQQQEQQQSPADDARKRRVAELLQKAGESNMGAALRDLALAHLHGNGVPHDVGKAVDLLHKAAAAGDADAQNYIGYFYWVGTEEGLDGSSSSSSGQSGGGGSVLKKDPVKAEEYFSMAALQEHPEAFYFLGEIKQHQANEVKDEKEKSTAFKTAGEFGAGADSIRRALQLYYEKDYDGALLLSLAAAEEGIEVAQWNAGFLLRSKVATIPGGSVGAAHVTAADSQQKQQQTSPHMPPALLELMPSDGAEQQQEHQSQQQQGQHMSLVYRLFNRAALQGNVQALREIGLMHANGEEGATRDEGLALQVLMRALSLGDLQ</sequence>
<dbReference type="GeneID" id="34620562"/>
<proteinExistence type="inferred from homology"/>
<evidence type="ECO:0000313" key="3">
    <source>
        <dbReference type="Proteomes" id="UP000515125"/>
    </source>
</evidence>
<dbReference type="PANTHER" id="PTHR11102">
    <property type="entry name" value="SEL-1-LIKE PROTEIN"/>
    <property type="match status" value="1"/>
</dbReference>
<evidence type="ECO:0000256" key="1">
    <source>
        <dbReference type="ARBA" id="ARBA00038101"/>
    </source>
</evidence>
<accession>A0A6P6RR37</accession>
<dbReference type="SUPFAM" id="SSF81901">
    <property type="entry name" value="HCP-like"/>
    <property type="match status" value="2"/>
</dbReference>
<feature type="region of interest" description="Disordered" evidence="2">
    <location>
        <begin position="496"/>
        <end position="519"/>
    </location>
</feature>